<sequence>MSTGSPSSGRGRAIADRLRAAGSVFAEEEAAILLDSARDDAELASLVARRVAGEPIEPLVGWVRFGPLRLGVGPGVFVPRQRSLLLARAAVRIVRAQDEPVVLEPFCGVAPIAATVAAAVPMAEIHVTDVDPTPLRFARRNLPSGAQVHQGAGLAHLPVALRGRVSLAASVPPYVPERERHLVPREALEHEPPAALFAGADGLDHVRDLVTGLAGWLRPDGRALIEVHWSQWSAAAEHARAQGWRASRRTGSDGQTVLLDLRAG</sequence>
<dbReference type="SUPFAM" id="SSF53335">
    <property type="entry name" value="S-adenosyl-L-methionine-dependent methyltransferases"/>
    <property type="match status" value="1"/>
</dbReference>
<evidence type="ECO:0000313" key="1">
    <source>
        <dbReference type="EMBL" id="MDR5690749.1"/>
    </source>
</evidence>
<organism evidence="1 2">
    <name type="scientific">Agromyces indicus</name>
    <dbReference type="NCBI Taxonomy" id="758919"/>
    <lineage>
        <taxon>Bacteria</taxon>
        <taxon>Bacillati</taxon>
        <taxon>Actinomycetota</taxon>
        <taxon>Actinomycetes</taxon>
        <taxon>Micrococcales</taxon>
        <taxon>Microbacteriaceae</taxon>
        <taxon>Agromyces</taxon>
    </lineage>
</organism>
<gene>
    <name evidence="1" type="ORF">RH861_01600</name>
</gene>
<reference evidence="2" key="1">
    <citation type="submission" date="2023-07" db="EMBL/GenBank/DDBJ databases">
        <title>Description of three actinobacteria isolated from air of manufacturing shop in a pharmaceutical factory.</title>
        <authorList>
            <person name="Zhang D.-F."/>
        </authorList>
    </citation>
    <scope>NUCLEOTIDE SEQUENCE [LARGE SCALE GENOMIC DNA]</scope>
    <source>
        <strain evidence="2">CCTCC AB 2011122</strain>
    </source>
</reference>
<comment type="caution">
    <text evidence="1">The sequence shown here is derived from an EMBL/GenBank/DDBJ whole genome shotgun (WGS) entry which is preliminary data.</text>
</comment>
<evidence type="ECO:0000313" key="2">
    <source>
        <dbReference type="Proteomes" id="UP001260072"/>
    </source>
</evidence>
<dbReference type="EMBL" id="JAVKGS010000001">
    <property type="protein sequence ID" value="MDR5690749.1"/>
    <property type="molecule type" value="Genomic_DNA"/>
</dbReference>
<protein>
    <recommendedName>
        <fullName evidence="3">Release factor glutamine methyltransferase</fullName>
    </recommendedName>
</protein>
<dbReference type="RefSeq" id="WP_310519451.1">
    <property type="nucleotide sequence ID" value="NZ_BAABBS010000001.1"/>
</dbReference>
<dbReference type="InterPro" id="IPR050320">
    <property type="entry name" value="N5-glutamine_MTase"/>
</dbReference>
<name>A0ABU1FG58_9MICO</name>
<dbReference type="PANTHER" id="PTHR18895">
    <property type="entry name" value="HEMK METHYLTRANSFERASE"/>
    <property type="match status" value="1"/>
</dbReference>
<dbReference type="PANTHER" id="PTHR18895:SF74">
    <property type="entry name" value="MTRF1L RELEASE FACTOR GLUTAMINE METHYLTRANSFERASE"/>
    <property type="match status" value="1"/>
</dbReference>
<dbReference type="Gene3D" id="3.40.50.150">
    <property type="entry name" value="Vaccinia Virus protein VP39"/>
    <property type="match status" value="1"/>
</dbReference>
<evidence type="ECO:0008006" key="3">
    <source>
        <dbReference type="Google" id="ProtNLM"/>
    </source>
</evidence>
<dbReference type="InterPro" id="IPR029063">
    <property type="entry name" value="SAM-dependent_MTases_sf"/>
</dbReference>
<dbReference type="Proteomes" id="UP001260072">
    <property type="component" value="Unassembled WGS sequence"/>
</dbReference>
<proteinExistence type="predicted"/>
<keyword evidence="2" id="KW-1185">Reference proteome</keyword>
<accession>A0ABU1FG58</accession>